<evidence type="ECO:0000313" key="1">
    <source>
        <dbReference type="EMBL" id="ECQ6723570.1"/>
    </source>
</evidence>
<name>A0A5Y9DMU2_LISMN</name>
<dbReference type="Pfam" id="PF25857">
    <property type="entry name" value="DUF7957"/>
    <property type="match status" value="1"/>
</dbReference>
<dbReference type="SUPFAM" id="SSF50998">
    <property type="entry name" value="Quinoprotein alcohol dehydrogenase-like"/>
    <property type="match status" value="1"/>
</dbReference>
<accession>A0A5Y9DMU2</accession>
<protein>
    <submittedName>
        <fullName evidence="1">Uncharacterized protein</fullName>
    </submittedName>
</protein>
<dbReference type="AlphaFoldDB" id="A0A5Y9DMU2"/>
<dbReference type="InterPro" id="IPR011047">
    <property type="entry name" value="Quinoprotein_ADH-like_sf"/>
</dbReference>
<dbReference type="InterPro" id="IPR058263">
    <property type="entry name" value="DUF7957"/>
</dbReference>
<sequence>MQYKDNELEISGKKIKFPKKIDEIKQNDEYVFVRLALIMNSSEYIEGEDNNVYAIDKMGNIVWQIKNFPPKDNLEFTCSPIVLMYVDESNHLFVTDFSGRRFKVNLKTGDMQMVSITK</sequence>
<proteinExistence type="predicted"/>
<dbReference type="EMBL" id="AAKCDQ010000003">
    <property type="protein sequence ID" value="ECQ6723570.1"/>
    <property type="molecule type" value="Genomic_DNA"/>
</dbReference>
<reference evidence="1" key="1">
    <citation type="submission" date="2019-08" db="EMBL/GenBank/DDBJ databases">
        <authorList>
            <consortium name="GenomeTrakr network: Whole genome sequencing for foodborne pathogen traceback"/>
        </authorList>
    </citation>
    <scope>NUCLEOTIDE SEQUENCE</scope>
    <source>
        <strain evidence="1">AG19-0288</strain>
    </source>
</reference>
<gene>
    <name evidence="1" type="ORF">FZ622_11710</name>
</gene>
<organism evidence="1">
    <name type="scientific">Listeria monocytogenes</name>
    <dbReference type="NCBI Taxonomy" id="1639"/>
    <lineage>
        <taxon>Bacteria</taxon>
        <taxon>Bacillati</taxon>
        <taxon>Bacillota</taxon>
        <taxon>Bacilli</taxon>
        <taxon>Bacillales</taxon>
        <taxon>Listeriaceae</taxon>
        <taxon>Listeria</taxon>
    </lineage>
</organism>
<comment type="caution">
    <text evidence="1">The sequence shown here is derived from an EMBL/GenBank/DDBJ whole genome shotgun (WGS) entry which is preliminary data.</text>
</comment>
<dbReference type="RefSeq" id="WP_070235097.1">
    <property type="nucleotide sequence ID" value="NZ_JABXMM010000007.1"/>
</dbReference>